<dbReference type="GO" id="GO:0005886">
    <property type="term" value="C:plasma membrane"/>
    <property type="evidence" value="ECO:0007669"/>
    <property type="project" value="UniProtKB-SubCell"/>
</dbReference>
<dbReference type="InterPro" id="IPR000537">
    <property type="entry name" value="UbiA_prenyltransferase"/>
</dbReference>
<dbReference type="GO" id="GO:0006744">
    <property type="term" value="P:ubiquinone biosynthetic process"/>
    <property type="evidence" value="ECO:0007669"/>
    <property type="project" value="UniProtKB-UniRule"/>
</dbReference>
<dbReference type="InterPro" id="IPR044878">
    <property type="entry name" value="UbiA_sf"/>
</dbReference>
<evidence type="ECO:0000256" key="8">
    <source>
        <dbReference type="ARBA" id="ARBA00022692"/>
    </source>
</evidence>
<evidence type="ECO:0000256" key="4">
    <source>
        <dbReference type="ARBA" id="ARBA00022475"/>
    </source>
</evidence>
<keyword evidence="14" id="KW-1185">Reference proteome</keyword>
<evidence type="ECO:0000256" key="1">
    <source>
        <dbReference type="ARBA" id="ARBA00001946"/>
    </source>
</evidence>
<comment type="similarity">
    <text evidence="3 11">Belongs to the UbiA prenyltransferase family.</text>
</comment>
<dbReference type="EMBL" id="JACZHT010000001">
    <property type="protein sequence ID" value="MBE1236564.1"/>
    <property type="molecule type" value="Genomic_DNA"/>
</dbReference>
<dbReference type="Gene3D" id="1.10.357.140">
    <property type="entry name" value="UbiA prenyltransferase"/>
    <property type="match status" value="1"/>
</dbReference>
<keyword evidence="10 11" id="KW-0472">Membrane</keyword>
<evidence type="ECO:0000313" key="14">
    <source>
        <dbReference type="Proteomes" id="UP000631034"/>
    </source>
</evidence>
<dbReference type="PANTHER" id="PTHR11048:SF28">
    <property type="entry name" value="4-HYDROXYBENZOATE POLYPRENYLTRANSFERASE, MITOCHONDRIAL"/>
    <property type="match status" value="1"/>
</dbReference>
<sequence>MFSFRTLLAAPPLGAQIIRKCPPSWMPYLKLLRIDLDAGWWIPAFPAFWGMALALREGDPLWMVPVWCVLFLLGAIFMHGAGSTLNDMLDENFDRKVSRTRSRPLPSGMVSRKQAALFLLFQLFVSLCILLTFNTTTIWTAIAFLPLVAFYPLAKRFTWWPQAVLGLTFMMGSVIGWTAVRGSLDLPAILLYAGCVFWPLHFDTIYAHQDREDDIFAGVKSSALRLGEKTKPALLVFDILMVGFLAAAGALAGMGWAFWPVLALVFAHFVWQLWALDINNSERCLYLFSTNWIIGWLVLAAIIAGQITA</sequence>
<protein>
    <recommendedName>
        <fullName evidence="11 12">4-hydroxybenzoate octaprenyltransferase</fullName>
        <ecNumber evidence="11 12">2.5.1.39</ecNumber>
    </recommendedName>
    <alternativeName>
        <fullName evidence="11">4-HB polyprenyltransferase</fullName>
    </alternativeName>
</protein>
<feature type="transmembrane region" description="Helical" evidence="11">
    <location>
        <begin position="115"/>
        <end position="133"/>
    </location>
</feature>
<dbReference type="Gene3D" id="1.20.120.1780">
    <property type="entry name" value="UbiA prenyltransferase"/>
    <property type="match status" value="1"/>
</dbReference>
<dbReference type="InterPro" id="IPR030470">
    <property type="entry name" value="UbiA_prenylTrfase_CS"/>
</dbReference>
<keyword evidence="11" id="KW-0460">Magnesium</keyword>
<dbReference type="NCBIfam" id="TIGR01474">
    <property type="entry name" value="ubiA_proteo"/>
    <property type="match status" value="1"/>
</dbReference>
<name>A0A8J6YMF7_9PROT</name>
<dbReference type="InterPro" id="IPR006370">
    <property type="entry name" value="HB_polyprenyltransferase-like"/>
</dbReference>
<dbReference type="RefSeq" id="WP_192533415.1">
    <property type="nucleotide sequence ID" value="NZ_JACZHT010000001.1"/>
</dbReference>
<comment type="pathway">
    <text evidence="11">Cofactor biosynthesis; ubiquinone biosynthesis.</text>
</comment>
<dbReference type="PANTHER" id="PTHR11048">
    <property type="entry name" value="PRENYLTRANSFERASES"/>
    <property type="match status" value="1"/>
</dbReference>
<evidence type="ECO:0000256" key="3">
    <source>
        <dbReference type="ARBA" id="ARBA00005985"/>
    </source>
</evidence>
<evidence type="ECO:0000256" key="5">
    <source>
        <dbReference type="ARBA" id="ARBA00022519"/>
    </source>
</evidence>
<organism evidence="13 14">
    <name type="scientific">Phaeovibrio sulfidiphilus</name>
    <dbReference type="NCBI Taxonomy" id="1220600"/>
    <lineage>
        <taxon>Bacteria</taxon>
        <taxon>Pseudomonadati</taxon>
        <taxon>Pseudomonadota</taxon>
        <taxon>Alphaproteobacteria</taxon>
        <taxon>Rhodospirillales</taxon>
        <taxon>Rhodospirillaceae</taxon>
        <taxon>Phaeovibrio</taxon>
    </lineage>
</organism>
<accession>A0A8J6YMF7</accession>
<comment type="caution">
    <text evidence="13">The sequence shown here is derived from an EMBL/GenBank/DDBJ whole genome shotgun (WGS) entry which is preliminary data.</text>
</comment>
<evidence type="ECO:0000256" key="6">
    <source>
        <dbReference type="ARBA" id="ARBA00022679"/>
    </source>
</evidence>
<reference evidence="13" key="1">
    <citation type="submission" date="2020-10" db="EMBL/GenBank/DDBJ databases">
        <title>Genome sequence of the unusual species of purple photosynthetic bacteria, Phaeovibrio sulfidiphilus DSM 23193, type strain.</title>
        <authorList>
            <person name="Kyndt J.A."/>
            <person name="Meyer T.E."/>
        </authorList>
    </citation>
    <scope>NUCLEOTIDE SEQUENCE</scope>
    <source>
        <strain evidence="13">DSM 23193</strain>
    </source>
</reference>
<comment type="subcellular location">
    <subcellularLocation>
        <location evidence="11">Cell inner membrane</location>
        <topology evidence="11">Multi-pass membrane protein</topology>
    </subcellularLocation>
    <subcellularLocation>
        <location evidence="2">Membrane</location>
        <topology evidence="2">Multi-pass membrane protein</topology>
    </subcellularLocation>
</comment>
<evidence type="ECO:0000313" key="13">
    <source>
        <dbReference type="EMBL" id="MBE1236564.1"/>
    </source>
</evidence>
<keyword evidence="6 11" id="KW-0808">Transferase</keyword>
<gene>
    <name evidence="11" type="primary">ubiA</name>
    <name evidence="13" type="ORF">IHV25_02710</name>
</gene>
<feature type="transmembrane region" description="Helical" evidence="11">
    <location>
        <begin position="257"/>
        <end position="276"/>
    </location>
</feature>
<dbReference type="HAMAP" id="MF_01635">
    <property type="entry name" value="UbiA"/>
    <property type="match status" value="1"/>
</dbReference>
<evidence type="ECO:0000256" key="9">
    <source>
        <dbReference type="ARBA" id="ARBA00022989"/>
    </source>
</evidence>
<proteinExistence type="inferred from homology"/>
<evidence type="ECO:0000256" key="11">
    <source>
        <dbReference type="HAMAP-Rule" id="MF_01635"/>
    </source>
</evidence>
<dbReference type="UniPathway" id="UPA00232"/>
<evidence type="ECO:0000256" key="2">
    <source>
        <dbReference type="ARBA" id="ARBA00004141"/>
    </source>
</evidence>
<evidence type="ECO:0000256" key="10">
    <source>
        <dbReference type="ARBA" id="ARBA00023136"/>
    </source>
</evidence>
<feature type="transmembrane region" description="Helical" evidence="11">
    <location>
        <begin position="233"/>
        <end position="251"/>
    </location>
</feature>
<comment type="catalytic activity">
    <reaction evidence="11">
        <text>all-trans-octaprenyl diphosphate + 4-hydroxybenzoate = 4-hydroxy-3-(all-trans-octaprenyl)benzoate + diphosphate</text>
        <dbReference type="Rhea" id="RHEA:27782"/>
        <dbReference type="ChEBI" id="CHEBI:1617"/>
        <dbReference type="ChEBI" id="CHEBI:17879"/>
        <dbReference type="ChEBI" id="CHEBI:33019"/>
        <dbReference type="ChEBI" id="CHEBI:57711"/>
        <dbReference type="EC" id="2.5.1.39"/>
    </reaction>
</comment>
<dbReference type="AlphaFoldDB" id="A0A8J6YMF7"/>
<dbReference type="InterPro" id="IPR039653">
    <property type="entry name" value="Prenyltransferase"/>
</dbReference>
<dbReference type="GO" id="GO:0008412">
    <property type="term" value="F:4-hydroxybenzoate polyprenyltransferase activity"/>
    <property type="evidence" value="ECO:0007669"/>
    <property type="project" value="UniProtKB-UniRule"/>
</dbReference>
<dbReference type="EC" id="2.5.1.39" evidence="11 12"/>
<feature type="transmembrane region" description="Helical" evidence="11">
    <location>
        <begin position="62"/>
        <end position="81"/>
    </location>
</feature>
<keyword evidence="9 11" id="KW-1133">Transmembrane helix</keyword>
<evidence type="ECO:0000256" key="7">
    <source>
        <dbReference type="ARBA" id="ARBA00022688"/>
    </source>
</evidence>
<keyword evidence="7 11" id="KW-0831">Ubiquinone biosynthesis</keyword>
<comment type="cofactor">
    <cofactor evidence="1 11">
        <name>Mg(2+)</name>
        <dbReference type="ChEBI" id="CHEBI:18420"/>
    </cofactor>
</comment>
<dbReference type="FunFam" id="1.10.357.140:FF:000008">
    <property type="entry name" value="4-hydroxybenzoate octaprenyltransferase"/>
    <property type="match status" value="1"/>
</dbReference>
<keyword evidence="5 11" id="KW-0997">Cell inner membrane</keyword>
<dbReference type="CDD" id="cd13959">
    <property type="entry name" value="PT_UbiA_COQ2"/>
    <property type="match status" value="1"/>
</dbReference>
<feature type="transmembrane region" description="Helical" evidence="11">
    <location>
        <begin position="160"/>
        <end position="180"/>
    </location>
</feature>
<dbReference type="Proteomes" id="UP000631034">
    <property type="component" value="Unassembled WGS sequence"/>
</dbReference>
<keyword evidence="8 11" id="KW-0812">Transmembrane</keyword>
<dbReference type="PROSITE" id="PS00943">
    <property type="entry name" value="UBIA"/>
    <property type="match status" value="1"/>
</dbReference>
<keyword evidence="4 11" id="KW-1003">Cell membrane</keyword>
<evidence type="ECO:0000256" key="12">
    <source>
        <dbReference type="NCBIfam" id="TIGR01474"/>
    </source>
</evidence>
<feature type="transmembrane region" description="Helical" evidence="11">
    <location>
        <begin position="285"/>
        <end position="307"/>
    </location>
</feature>
<comment type="function">
    <text evidence="11">Catalyzes the prenylation of para-hydroxybenzoate (PHB) with an all-trans polyprenyl group. Mediates the second step in the final reaction sequence of ubiquinone-8 (UQ-8) biosynthesis, which is the condensation of the polyisoprenoid side chain with PHB, generating the first membrane-bound Q intermediate 3-octaprenyl-4-hydroxybenzoate.</text>
</comment>
<dbReference type="FunFam" id="1.20.120.1780:FF:000001">
    <property type="entry name" value="4-hydroxybenzoate octaprenyltransferase"/>
    <property type="match status" value="1"/>
</dbReference>
<dbReference type="Pfam" id="PF01040">
    <property type="entry name" value="UbiA"/>
    <property type="match status" value="1"/>
</dbReference>